<sequence length="81" mass="9449">MPITAVDDNFLNQFDMHLKAVYGVHQNTACNDHKHLKRVMNLAVSMRYIQKSPYYQFKTKLEHASNVSSINKSGAKRQYIY</sequence>
<reference evidence="3" key="1">
    <citation type="journal article" date="2018" name="Int. J. Syst. Evol. Microbiol.">
        <title>Carboxylicivirga sediminis sp. nov., isolated from coastal sediment.</title>
        <authorList>
            <person name="Wang F.Q."/>
            <person name="Ren L.H."/>
            <person name="Zou R.J."/>
            <person name="Sun Y.Z."/>
            <person name="Liu X.J."/>
            <person name="Jiang F."/>
            <person name="Liu L.J."/>
        </authorList>
    </citation>
    <scope>NUCLEOTIDE SEQUENCE</scope>
    <source>
        <strain evidence="3">JR1</strain>
    </source>
</reference>
<dbReference type="GO" id="GO:0003677">
    <property type="term" value="F:DNA binding"/>
    <property type="evidence" value="ECO:0007669"/>
    <property type="project" value="UniProtKB-KW"/>
</dbReference>
<proteinExistence type="predicted"/>
<gene>
    <name evidence="3" type="ORF">KDU71_16805</name>
</gene>
<name>A0A941F5L5_9BACT</name>
<dbReference type="Gene3D" id="1.10.150.130">
    <property type="match status" value="1"/>
</dbReference>
<dbReference type="InterPro" id="IPR025269">
    <property type="entry name" value="SAM-like_dom"/>
</dbReference>
<evidence type="ECO:0000313" key="4">
    <source>
        <dbReference type="Proteomes" id="UP000679220"/>
    </source>
</evidence>
<comment type="caution">
    <text evidence="3">The sequence shown here is derived from an EMBL/GenBank/DDBJ whole genome shotgun (WGS) entry which is preliminary data.</text>
</comment>
<protein>
    <submittedName>
        <fullName evidence="3">Phage integrase SAM-like domain-containing protein</fullName>
    </submittedName>
</protein>
<feature type="domain" description="Phage integrase SAM-like" evidence="2">
    <location>
        <begin position="2"/>
        <end position="58"/>
    </location>
</feature>
<evidence type="ECO:0000259" key="2">
    <source>
        <dbReference type="Pfam" id="PF13102"/>
    </source>
</evidence>
<keyword evidence="4" id="KW-1185">Reference proteome</keyword>
<dbReference type="AlphaFoldDB" id="A0A941F5L5"/>
<dbReference type="Pfam" id="PF13102">
    <property type="entry name" value="Phage_int_SAM_5"/>
    <property type="match status" value="1"/>
</dbReference>
<keyword evidence="1" id="KW-0238">DNA-binding</keyword>
<dbReference type="InterPro" id="IPR010998">
    <property type="entry name" value="Integrase_recombinase_N"/>
</dbReference>
<evidence type="ECO:0000313" key="3">
    <source>
        <dbReference type="EMBL" id="MBR8537231.1"/>
    </source>
</evidence>
<dbReference type="Proteomes" id="UP000679220">
    <property type="component" value="Unassembled WGS sequence"/>
</dbReference>
<dbReference type="EMBL" id="JAGTAR010000028">
    <property type="protein sequence ID" value="MBR8537231.1"/>
    <property type="molecule type" value="Genomic_DNA"/>
</dbReference>
<organism evidence="3 4">
    <name type="scientific">Carboxylicivirga sediminis</name>
    <dbReference type="NCBI Taxonomy" id="2006564"/>
    <lineage>
        <taxon>Bacteria</taxon>
        <taxon>Pseudomonadati</taxon>
        <taxon>Bacteroidota</taxon>
        <taxon>Bacteroidia</taxon>
        <taxon>Marinilabiliales</taxon>
        <taxon>Marinilabiliaceae</taxon>
        <taxon>Carboxylicivirga</taxon>
    </lineage>
</organism>
<reference evidence="3" key="2">
    <citation type="submission" date="2021-04" db="EMBL/GenBank/DDBJ databases">
        <authorList>
            <person name="Zhang T."/>
            <person name="Zhang Y."/>
            <person name="Lu D."/>
            <person name="Zuo D."/>
            <person name="Du Z."/>
        </authorList>
    </citation>
    <scope>NUCLEOTIDE SEQUENCE</scope>
    <source>
        <strain evidence="3">JR1</strain>
    </source>
</reference>
<accession>A0A941F5L5</accession>
<evidence type="ECO:0000256" key="1">
    <source>
        <dbReference type="ARBA" id="ARBA00023125"/>
    </source>
</evidence>